<reference evidence="1 2" key="2">
    <citation type="journal article" date="2017" name="Genome Biol.">
        <title>New reference genome sequences of hot pepper reveal the massive evolution of plant disease-resistance genes by retroduplication.</title>
        <authorList>
            <person name="Kim S."/>
            <person name="Park J."/>
            <person name="Yeom S.I."/>
            <person name="Kim Y.M."/>
            <person name="Seo E."/>
            <person name="Kim K.T."/>
            <person name="Kim M.S."/>
            <person name="Lee J.M."/>
            <person name="Cheong K."/>
            <person name="Shin H.S."/>
            <person name="Kim S.B."/>
            <person name="Han K."/>
            <person name="Lee J."/>
            <person name="Park M."/>
            <person name="Lee H.A."/>
            <person name="Lee H.Y."/>
            <person name="Lee Y."/>
            <person name="Oh S."/>
            <person name="Lee J.H."/>
            <person name="Choi E."/>
            <person name="Choi E."/>
            <person name="Lee S.E."/>
            <person name="Jeon J."/>
            <person name="Kim H."/>
            <person name="Choi G."/>
            <person name="Song H."/>
            <person name="Lee J."/>
            <person name="Lee S.C."/>
            <person name="Kwon J.K."/>
            <person name="Lee H.Y."/>
            <person name="Koo N."/>
            <person name="Hong Y."/>
            <person name="Kim R.W."/>
            <person name="Kang W.H."/>
            <person name="Huh J.H."/>
            <person name="Kang B.C."/>
            <person name="Yang T.J."/>
            <person name="Lee Y.H."/>
            <person name="Bennetzen J.L."/>
            <person name="Choi D."/>
        </authorList>
    </citation>
    <scope>NUCLEOTIDE SEQUENCE [LARGE SCALE GENOMIC DNA]</scope>
    <source>
        <strain evidence="2">cv. CM334</strain>
    </source>
</reference>
<reference evidence="1 2" key="1">
    <citation type="journal article" date="2014" name="Nat. Genet.">
        <title>Genome sequence of the hot pepper provides insights into the evolution of pungency in Capsicum species.</title>
        <authorList>
            <person name="Kim S."/>
            <person name="Park M."/>
            <person name="Yeom S.I."/>
            <person name="Kim Y.M."/>
            <person name="Lee J.M."/>
            <person name="Lee H.A."/>
            <person name="Seo E."/>
            <person name="Choi J."/>
            <person name="Cheong K."/>
            <person name="Kim K.T."/>
            <person name="Jung K."/>
            <person name="Lee G.W."/>
            <person name="Oh S.K."/>
            <person name="Bae C."/>
            <person name="Kim S.B."/>
            <person name="Lee H.Y."/>
            <person name="Kim S.Y."/>
            <person name="Kim M.S."/>
            <person name="Kang B.C."/>
            <person name="Jo Y.D."/>
            <person name="Yang H.B."/>
            <person name="Jeong H.J."/>
            <person name="Kang W.H."/>
            <person name="Kwon J.K."/>
            <person name="Shin C."/>
            <person name="Lim J.Y."/>
            <person name="Park J.H."/>
            <person name="Huh J.H."/>
            <person name="Kim J.S."/>
            <person name="Kim B.D."/>
            <person name="Cohen O."/>
            <person name="Paran I."/>
            <person name="Suh M.C."/>
            <person name="Lee S.B."/>
            <person name="Kim Y.K."/>
            <person name="Shin Y."/>
            <person name="Noh S.J."/>
            <person name="Park J."/>
            <person name="Seo Y.S."/>
            <person name="Kwon S.Y."/>
            <person name="Kim H.A."/>
            <person name="Park J.M."/>
            <person name="Kim H.J."/>
            <person name="Choi S.B."/>
            <person name="Bosland P.W."/>
            <person name="Reeves G."/>
            <person name="Jo S.H."/>
            <person name="Lee B.W."/>
            <person name="Cho H.T."/>
            <person name="Choi H.S."/>
            <person name="Lee M.S."/>
            <person name="Yu Y."/>
            <person name="Do Choi Y."/>
            <person name="Park B.S."/>
            <person name="van Deynze A."/>
            <person name="Ashrafi H."/>
            <person name="Hill T."/>
            <person name="Kim W.T."/>
            <person name="Pai H.S."/>
            <person name="Ahn H.K."/>
            <person name="Yeam I."/>
            <person name="Giovannoni J.J."/>
            <person name="Rose J.K."/>
            <person name="Sorensen I."/>
            <person name="Lee S.J."/>
            <person name="Kim R.W."/>
            <person name="Choi I.Y."/>
            <person name="Choi B.S."/>
            <person name="Lim J.S."/>
            <person name="Lee Y.H."/>
            <person name="Choi D."/>
        </authorList>
    </citation>
    <scope>NUCLEOTIDE SEQUENCE [LARGE SCALE GENOMIC DNA]</scope>
    <source>
        <strain evidence="2">cv. CM334</strain>
    </source>
</reference>
<accession>A0A2G3A343</accession>
<dbReference type="AlphaFoldDB" id="A0A2G3A343"/>
<evidence type="ECO:0000313" key="2">
    <source>
        <dbReference type="Proteomes" id="UP000222542"/>
    </source>
</evidence>
<organism evidence="1 2">
    <name type="scientific">Capsicum annuum</name>
    <name type="common">Capsicum pepper</name>
    <dbReference type="NCBI Taxonomy" id="4072"/>
    <lineage>
        <taxon>Eukaryota</taxon>
        <taxon>Viridiplantae</taxon>
        <taxon>Streptophyta</taxon>
        <taxon>Embryophyta</taxon>
        <taxon>Tracheophyta</taxon>
        <taxon>Spermatophyta</taxon>
        <taxon>Magnoliopsida</taxon>
        <taxon>eudicotyledons</taxon>
        <taxon>Gunneridae</taxon>
        <taxon>Pentapetalae</taxon>
        <taxon>asterids</taxon>
        <taxon>lamiids</taxon>
        <taxon>Solanales</taxon>
        <taxon>Solanaceae</taxon>
        <taxon>Solanoideae</taxon>
        <taxon>Capsiceae</taxon>
        <taxon>Capsicum</taxon>
    </lineage>
</organism>
<dbReference type="EMBL" id="AYRZ02000003">
    <property type="protein sequence ID" value="PHT88633.1"/>
    <property type="molecule type" value="Genomic_DNA"/>
</dbReference>
<dbReference type="Proteomes" id="UP000222542">
    <property type="component" value="Unassembled WGS sequence"/>
</dbReference>
<keyword evidence="2" id="KW-1185">Reference proteome</keyword>
<protein>
    <submittedName>
        <fullName evidence="1">Uncharacterized protein</fullName>
    </submittedName>
</protein>
<dbReference type="Gramene" id="PHT88633">
    <property type="protein sequence ID" value="PHT88633"/>
    <property type="gene ID" value="T459_10739"/>
</dbReference>
<evidence type="ECO:0000313" key="1">
    <source>
        <dbReference type="EMBL" id="PHT88633.1"/>
    </source>
</evidence>
<sequence length="96" mass="11319">MSPNPSSLSFTFQAILEQAMRDEKEADVPSKLFELFCFAKEEKILYRLMLRHFLYDALDELKCSRKRVDEALQVFEQMRGSETDNVLVKPFFSFLN</sequence>
<comment type="caution">
    <text evidence="1">The sequence shown here is derived from an EMBL/GenBank/DDBJ whole genome shotgun (WGS) entry which is preliminary data.</text>
</comment>
<gene>
    <name evidence="1" type="ORF">T459_10739</name>
</gene>
<proteinExistence type="predicted"/>
<name>A0A2G3A343_CAPAN</name>